<dbReference type="AlphaFoldDB" id="A0A6G0J7Y6"/>
<name>A0A6G0J7Y6_LARCR</name>
<comment type="caution">
    <text evidence="3">The sequence shown here is derived from an EMBL/GenBank/DDBJ whole genome shotgun (WGS) entry which is preliminary data.</text>
</comment>
<feature type="transmembrane region" description="Helical" evidence="1">
    <location>
        <begin position="156"/>
        <end position="179"/>
    </location>
</feature>
<dbReference type="KEGG" id="lco:104936250"/>
<keyword evidence="2" id="KW-0732">Signal</keyword>
<dbReference type="Proteomes" id="UP000424527">
    <property type="component" value="Unassembled WGS sequence"/>
</dbReference>
<dbReference type="OrthoDB" id="8439679at2759"/>
<evidence type="ECO:0000313" key="4">
    <source>
        <dbReference type="Proteomes" id="UP000424527"/>
    </source>
</evidence>
<reference evidence="3 4" key="1">
    <citation type="submission" date="2019-07" db="EMBL/GenBank/DDBJ databases">
        <title>Chromosome genome assembly for large yellow croaker.</title>
        <authorList>
            <person name="Xiao S."/>
        </authorList>
    </citation>
    <scope>NUCLEOTIDE SEQUENCE [LARGE SCALE GENOMIC DNA]</scope>
    <source>
        <strain evidence="3">JMULYC20181020</strain>
        <tissue evidence="3">Muscle</tissue>
    </source>
</reference>
<keyword evidence="1" id="KW-0472">Membrane</keyword>
<sequence length="212" mass="24165">MTAHSFSSFIVFITHLSLIYCYDFKVIQPQNRTVNQDELASISCEHTAEVTSVEDFQLLSMSPTDSSGNILCQKGVKKSENITCLEVNPKKFLFIIFNIGPEDMSMKYVCEITVKDENDLHHTERGRPTTLLPGQTEVVSISPPPPPLPLHHSLKLWWIAIGLLALMFLYSCVITSFYIRLRCRSMNPENSTYVVMRKAPLPRNRDFDIYCG</sequence>
<gene>
    <name evidence="3" type="ORF">D5F01_LYC02276</name>
</gene>
<accession>A0A6G0J7Y6</accession>
<keyword evidence="1" id="KW-1133">Transmembrane helix</keyword>
<organism evidence="3 4">
    <name type="scientific">Larimichthys crocea</name>
    <name type="common">Large yellow croaker</name>
    <name type="synonym">Pseudosciaena crocea</name>
    <dbReference type="NCBI Taxonomy" id="215358"/>
    <lineage>
        <taxon>Eukaryota</taxon>
        <taxon>Metazoa</taxon>
        <taxon>Chordata</taxon>
        <taxon>Craniata</taxon>
        <taxon>Vertebrata</taxon>
        <taxon>Euteleostomi</taxon>
        <taxon>Actinopterygii</taxon>
        <taxon>Neopterygii</taxon>
        <taxon>Teleostei</taxon>
        <taxon>Neoteleostei</taxon>
        <taxon>Acanthomorphata</taxon>
        <taxon>Eupercaria</taxon>
        <taxon>Sciaenidae</taxon>
        <taxon>Larimichthys</taxon>
    </lineage>
</organism>
<evidence type="ECO:0000256" key="1">
    <source>
        <dbReference type="SAM" id="Phobius"/>
    </source>
</evidence>
<keyword evidence="1" id="KW-0812">Transmembrane</keyword>
<protein>
    <submittedName>
        <fullName evidence="3">Uncharacterized protein</fullName>
    </submittedName>
</protein>
<dbReference type="EMBL" id="REGW02000002">
    <property type="protein sequence ID" value="KAE8299858.1"/>
    <property type="molecule type" value="Genomic_DNA"/>
</dbReference>
<keyword evidence="4" id="KW-1185">Reference proteome</keyword>
<feature type="signal peptide" evidence="2">
    <location>
        <begin position="1"/>
        <end position="21"/>
    </location>
</feature>
<proteinExistence type="predicted"/>
<evidence type="ECO:0000313" key="3">
    <source>
        <dbReference type="EMBL" id="KAE8299858.1"/>
    </source>
</evidence>
<feature type="chain" id="PRO_5026047301" evidence="2">
    <location>
        <begin position="22"/>
        <end position="212"/>
    </location>
</feature>
<evidence type="ECO:0000256" key="2">
    <source>
        <dbReference type="SAM" id="SignalP"/>
    </source>
</evidence>